<feature type="region of interest" description="Disordered" evidence="4">
    <location>
        <begin position="982"/>
        <end position="1022"/>
    </location>
</feature>
<keyword evidence="3" id="KW-0175">Coiled coil</keyword>
<feature type="region of interest" description="Disordered" evidence="4">
    <location>
        <begin position="1"/>
        <end position="129"/>
    </location>
</feature>
<feature type="compositionally biased region" description="Low complexity" evidence="4">
    <location>
        <begin position="898"/>
        <end position="909"/>
    </location>
</feature>
<accession>A0A261XWK2</accession>
<feature type="compositionally biased region" description="Polar residues" evidence="4">
    <location>
        <begin position="776"/>
        <end position="787"/>
    </location>
</feature>
<feature type="compositionally biased region" description="Polar residues" evidence="4">
    <location>
        <begin position="469"/>
        <end position="494"/>
    </location>
</feature>
<evidence type="ECO:0000256" key="4">
    <source>
        <dbReference type="SAM" id="MobiDB-lite"/>
    </source>
</evidence>
<dbReference type="InterPro" id="IPR017441">
    <property type="entry name" value="Protein_kinase_ATP_BS"/>
</dbReference>
<organism evidence="6 7">
    <name type="scientific">Bifiguratus adelaidae</name>
    <dbReference type="NCBI Taxonomy" id="1938954"/>
    <lineage>
        <taxon>Eukaryota</taxon>
        <taxon>Fungi</taxon>
        <taxon>Fungi incertae sedis</taxon>
        <taxon>Mucoromycota</taxon>
        <taxon>Mucoromycotina</taxon>
        <taxon>Endogonomycetes</taxon>
        <taxon>Endogonales</taxon>
        <taxon>Endogonales incertae sedis</taxon>
        <taxon>Bifiguratus</taxon>
    </lineage>
</organism>
<reference evidence="6 7" key="1">
    <citation type="journal article" date="2017" name="Mycologia">
        <title>Bifiguratus adelaidae, gen. et sp. nov., a new member of Mucoromycotina in endophytic and soil-dwelling habitats.</title>
        <authorList>
            <person name="Torres-Cruz T.J."/>
            <person name="Billingsley Tobias T.L."/>
            <person name="Almatruk M."/>
            <person name="Hesse C."/>
            <person name="Kuske C.R."/>
            <person name="Desiro A."/>
            <person name="Benucci G.M."/>
            <person name="Bonito G."/>
            <person name="Stajich J.E."/>
            <person name="Dunlap C."/>
            <person name="Arnold A.E."/>
            <person name="Porras-Alfaro A."/>
        </authorList>
    </citation>
    <scope>NUCLEOTIDE SEQUENCE [LARGE SCALE GENOMIC DNA]</scope>
    <source>
        <strain evidence="6 7">AZ0501</strain>
    </source>
</reference>
<sequence>MAETHAESSSQEAIHSIHSINDNLESSSQHKATSFLHPRPQKQDEHSQWQPSLKIALPSRMSAQADTAKATGHGEARANRGASPVSPSGAGNPPFFPNLMTSGPSTPGAGLSAQVASGHMHPGQSSPSVAANIASLGHTSVGSNLDLVLSHNLADYEIGAPIGYGSSAMVYSAIYKPFNKRIAIKMIDLDMFERNQIDELRRETALMALSKHPNVLRVYGSFVSESKLLIVTPYLTGGSCLDIMKNAYPHGFEEVVIATILKQALDGLLYLHKNGHIHRDVKAGNLLVDSDGSVLLADFGVSSSLVESGESRGVRKTFVGTPCWMAPEVMEQAGYDYKADIWSFGITALELASGHAPFAKYPPLKVLMMTLSNDPPTLERDQGDHHFSKTFKEMIDLCLQKDPSKRPTAEKLIAHPFFKQAKRKEYLAKTILNGLTPLEARPHKRVAQKRISLESTEQWDFDGDPDPMSKQTSSNSVANGSEASSAAGDNNTKTKVGALSVPSSGDEKEEASGASVSFAPEKKPTAVRFAPPPVTPGPSQQGTPAPGASSGASGEANGGKKHISFGDVVVKNPPAPRTGAVSPGPASNVPDLSHPSPSNATRKSRFVIADTQSPVMNPMEPALSPGKERATHGFGGEQKNQSPTGDAHRDHQNLLWGLGMSSSPSTATPPTHLPGTPSDPSDKEVKKGRFSVRENSVGSTQSPSRTMTPVSDAESDQQPLSFGQAQTQSAAAAPSKLDTHTLSRENSASRESSVSRDGSVSKASRFSVEKEGQAAAASNGSAPTKSTDAALLDALPPALAAEYKKRGRFEVSGDNVKNKDYDGQGSADSPQGSSVNVSPSTSPSSSLSRGQAHRMIDGNSAQYVQSHLELLLRQNELTRVALAELHASMNIASRGRSDSVSSVGSSAASTHPIPHPGTQTSIKGSSFISTQRHMELLNTMNAMQNQIQHVLRENDIFKRENESLRREIERLRRSVGAANINVSRGPSYGTSAGVTSATTHSDTSATPVTSSESTEEHFPEHE</sequence>
<feature type="compositionally biased region" description="Polar residues" evidence="4">
    <location>
        <begin position="693"/>
        <end position="709"/>
    </location>
</feature>
<feature type="coiled-coil region" evidence="3">
    <location>
        <begin position="933"/>
        <end position="981"/>
    </location>
</feature>
<dbReference type="AlphaFoldDB" id="A0A261XWK2"/>
<feature type="compositionally biased region" description="Low complexity" evidence="4">
    <location>
        <begin position="724"/>
        <end position="733"/>
    </location>
</feature>
<feature type="compositionally biased region" description="Low complexity" evidence="4">
    <location>
        <begin position="833"/>
        <end position="848"/>
    </location>
</feature>
<dbReference type="SMART" id="SM00220">
    <property type="entry name" value="S_TKc"/>
    <property type="match status" value="1"/>
</dbReference>
<dbReference type="InterPro" id="IPR047173">
    <property type="entry name" value="STRAD_A/B-like"/>
</dbReference>
<dbReference type="PROSITE" id="PS50011">
    <property type="entry name" value="PROTEIN_KINASE_DOM"/>
    <property type="match status" value="1"/>
</dbReference>
<dbReference type="PANTHER" id="PTHR48014">
    <property type="entry name" value="SERINE/THREONINE-PROTEIN KINASE FRAY2"/>
    <property type="match status" value="1"/>
</dbReference>
<dbReference type="GO" id="GO:0004672">
    <property type="term" value="F:protein kinase activity"/>
    <property type="evidence" value="ECO:0007669"/>
    <property type="project" value="InterPro"/>
</dbReference>
<dbReference type="Proteomes" id="UP000242875">
    <property type="component" value="Unassembled WGS sequence"/>
</dbReference>
<gene>
    <name evidence="6" type="ORF">BZG36_04707</name>
</gene>
<dbReference type="SUPFAM" id="SSF56112">
    <property type="entry name" value="Protein kinase-like (PK-like)"/>
    <property type="match status" value="1"/>
</dbReference>
<feature type="compositionally biased region" description="Basic and acidic residues" evidence="4">
    <location>
        <begin position="811"/>
        <end position="822"/>
    </location>
</feature>
<keyword evidence="2" id="KW-0067">ATP-binding</keyword>
<dbReference type="InterPro" id="IPR000719">
    <property type="entry name" value="Prot_kinase_dom"/>
</dbReference>
<evidence type="ECO:0000259" key="5">
    <source>
        <dbReference type="PROSITE" id="PS50011"/>
    </source>
</evidence>
<evidence type="ECO:0000256" key="3">
    <source>
        <dbReference type="SAM" id="Coils"/>
    </source>
</evidence>
<dbReference type="OrthoDB" id="248923at2759"/>
<keyword evidence="7" id="KW-1185">Reference proteome</keyword>
<dbReference type="Gene3D" id="1.10.510.10">
    <property type="entry name" value="Transferase(Phosphotransferase) domain 1"/>
    <property type="match status" value="1"/>
</dbReference>
<feature type="compositionally biased region" description="Polar residues" evidence="4">
    <location>
        <begin position="744"/>
        <end position="764"/>
    </location>
</feature>
<feature type="region of interest" description="Disordered" evidence="4">
    <location>
        <begin position="811"/>
        <end position="852"/>
    </location>
</feature>
<feature type="compositionally biased region" description="Low complexity" evidence="4">
    <location>
        <begin position="661"/>
        <end position="670"/>
    </location>
</feature>
<dbReference type="FunFam" id="1.10.510.10:FF:000947">
    <property type="entry name" value="serine/threonine-protein kinase OSR1"/>
    <property type="match status" value="1"/>
</dbReference>
<comment type="similarity">
    <text evidence="1">Belongs to the protein kinase superfamily. STE Ser/Thr protein kinase family. STE20 subfamily.</text>
</comment>
<feature type="compositionally biased region" description="Low complexity" evidence="4">
    <location>
        <begin position="995"/>
        <end position="1006"/>
    </location>
</feature>
<evidence type="ECO:0000313" key="6">
    <source>
        <dbReference type="EMBL" id="OZJ02732.1"/>
    </source>
</evidence>
<feature type="domain" description="Protein kinase" evidence="5">
    <location>
        <begin position="156"/>
        <end position="418"/>
    </location>
</feature>
<evidence type="ECO:0000313" key="7">
    <source>
        <dbReference type="Proteomes" id="UP000242875"/>
    </source>
</evidence>
<evidence type="ECO:0000256" key="1">
    <source>
        <dbReference type="ARBA" id="ARBA00008874"/>
    </source>
</evidence>
<dbReference type="Gene3D" id="3.30.200.20">
    <property type="entry name" value="Phosphorylase Kinase, domain 1"/>
    <property type="match status" value="1"/>
</dbReference>
<dbReference type="EMBL" id="MVBO01000129">
    <property type="protein sequence ID" value="OZJ02732.1"/>
    <property type="molecule type" value="Genomic_DNA"/>
</dbReference>
<feature type="binding site" evidence="2">
    <location>
        <position position="185"/>
    </location>
    <ligand>
        <name>ATP</name>
        <dbReference type="ChEBI" id="CHEBI:30616"/>
    </ligand>
</feature>
<dbReference type="PANTHER" id="PTHR48014:SF21">
    <property type="entry name" value="SERINE_THREONINE-PROTEIN KINASE FRAY2"/>
    <property type="match status" value="1"/>
</dbReference>
<comment type="caution">
    <text evidence="6">The sequence shown here is derived from an EMBL/GenBank/DDBJ whole genome shotgun (WGS) entry which is preliminary data.</text>
</comment>
<proteinExistence type="inferred from homology"/>
<feature type="compositionally biased region" description="Low complexity" evidence="4">
    <location>
        <begin position="542"/>
        <end position="555"/>
    </location>
</feature>
<name>A0A261XWK2_9FUNG</name>
<feature type="region of interest" description="Disordered" evidence="4">
    <location>
        <begin position="443"/>
        <end position="789"/>
    </location>
</feature>
<protein>
    <recommendedName>
        <fullName evidence="5">Protein kinase domain-containing protein</fullName>
    </recommendedName>
</protein>
<feature type="compositionally biased region" description="Polar residues" evidence="4">
    <location>
        <begin position="7"/>
        <end position="32"/>
    </location>
</feature>
<keyword evidence="2" id="KW-0547">Nucleotide-binding</keyword>
<dbReference type="PROSITE" id="PS00107">
    <property type="entry name" value="PROTEIN_KINASE_ATP"/>
    <property type="match status" value="1"/>
</dbReference>
<evidence type="ECO:0000256" key="2">
    <source>
        <dbReference type="PROSITE-ProRule" id="PRU10141"/>
    </source>
</evidence>
<dbReference type="GO" id="GO:0005524">
    <property type="term" value="F:ATP binding"/>
    <property type="evidence" value="ECO:0007669"/>
    <property type="project" value="UniProtKB-UniRule"/>
</dbReference>
<feature type="compositionally biased region" description="Polar residues" evidence="4">
    <location>
        <begin position="982"/>
        <end position="994"/>
    </location>
</feature>
<dbReference type="Pfam" id="PF00069">
    <property type="entry name" value="Pkinase"/>
    <property type="match status" value="1"/>
</dbReference>
<dbReference type="GO" id="GO:0043539">
    <property type="term" value="F:protein serine/threonine kinase activator activity"/>
    <property type="evidence" value="ECO:0007669"/>
    <property type="project" value="InterPro"/>
</dbReference>
<dbReference type="InterPro" id="IPR011009">
    <property type="entry name" value="Kinase-like_dom_sf"/>
</dbReference>
<feature type="region of interest" description="Disordered" evidence="4">
    <location>
        <begin position="893"/>
        <end position="923"/>
    </location>
</feature>